<dbReference type="AlphaFoldDB" id="Q23G78"/>
<dbReference type="HOGENOM" id="CLU_576848_0_0_1"/>
<evidence type="ECO:0000313" key="1">
    <source>
        <dbReference type="EMBL" id="EAR95382.2"/>
    </source>
</evidence>
<proteinExistence type="predicted"/>
<organism evidence="1 2">
    <name type="scientific">Tetrahymena thermophila (strain SB210)</name>
    <dbReference type="NCBI Taxonomy" id="312017"/>
    <lineage>
        <taxon>Eukaryota</taxon>
        <taxon>Sar</taxon>
        <taxon>Alveolata</taxon>
        <taxon>Ciliophora</taxon>
        <taxon>Intramacronucleata</taxon>
        <taxon>Oligohymenophorea</taxon>
        <taxon>Hymenostomatida</taxon>
        <taxon>Tetrahymenina</taxon>
        <taxon>Tetrahymenidae</taxon>
        <taxon>Tetrahymena</taxon>
    </lineage>
</organism>
<protein>
    <submittedName>
        <fullName evidence="1">Uncharacterized protein</fullName>
    </submittedName>
</protein>
<dbReference type="EMBL" id="GG662704">
    <property type="protein sequence ID" value="EAR95382.2"/>
    <property type="molecule type" value="Genomic_DNA"/>
</dbReference>
<gene>
    <name evidence="1" type="ORF">TTHERM_00075870</name>
</gene>
<dbReference type="Proteomes" id="UP000009168">
    <property type="component" value="Unassembled WGS sequence"/>
</dbReference>
<dbReference type="InParanoid" id="Q23G78"/>
<reference evidence="2" key="1">
    <citation type="journal article" date="2006" name="PLoS Biol.">
        <title>Macronuclear genome sequence of the ciliate Tetrahymena thermophila, a model eukaryote.</title>
        <authorList>
            <person name="Eisen J.A."/>
            <person name="Coyne R.S."/>
            <person name="Wu M."/>
            <person name="Wu D."/>
            <person name="Thiagarajan M."/>
            <person name="Wortman J.R."/>
            <person name="Badger J.H."/>
            <person name="Ren Q."/>
            <person name="Amedeo P."/>
            <person name="Jones K.M."/>
            <person name="Tallon L.J."/>
            <person name="Delcher A.L."/>
            <person name="Salzberg S.L."/>
            <person name="Silva J.C."/>
            <person name="Haas B.J."/>
            <person name="Majoros W.H."/>
            <person name="Farzad M."/>
            <person name="Carlton J.M."/>
            <person name="Smith R.K. Jr."/>
            <person name="Garg J."/>
            <person name="Pearlman R.E."/>
            <person name="Karrer K.M."/>
            <person name="Sun L."/>
            <person name="Manning G."/>
            <person name="Elde N.C."/>
            <person name="Turkewitz A.P."/>
            <person name="Asai D.J."/>
            <person name="Wilkes D.E."/>
            <person name="Wang Y."/>
            <person name="Cai H."/>
            <person name="Collins K."/>
            <person name="Stewart B.A."/>
            <person name="Lee S.R."/>
            <person name="Wilamowska K."/>
            <person name="Weinberg Z."/>
            <person name="Ruzzo W.L."/>
            <person name="Wloga D."/>
            <person name="Gaertig J."/>
            <person name="Frankel J."/>
            <person name="Tsao C.-C."/>
            <person name="Gorovsky M.A."/>
            <person name="Keeling P.J."/>
            <person name="Waller R.F."/>
            <person name="Patron N.J."/>
            <person name="Cherry J.M."/>
            <person name="Stover N.A."/>
            <person name="Krieger C.J."/>
            <person name="del Toro C."/>
            <person name="Ryder H.F."/>
            <person name="Williamson S.C."/>
            <person name="Barbeau R.A."/>
            <person name="Hamilton E.P."/>
            <person name="Orias E."/>
        </authorList>
    </citation>
    <scope>NUCLEOTIDE SEQUENCE [LARGE SCALE GENOMIC DNA]</scope>
    <source>
        <strain evidence="2">SB210</strain>
    </source>
</reference>
<keyword evidence="2" id="KW-1185">Reference proteome</keyword>
<dbReference type="GeneID" id="7845827"/>
<name>Q23G78_TETTS</name>
<accession>Q23G78</accession>
<dbReference type="KEGG" id="tet:TTHERM_00075870"/>
<sequence>MSSRITSRINKLLHNPQEEFEDIQNNDGRNDSDISIEENLKTQKNQFIFLETLNNESRYANNNAVGLVNSLVERSQQKQQVSQRYQIIGFYKVKKSNINAKDICFFVMHKILRSIVKSLKNVNNQNDNQIGNQNNNQKSQDKDHKDLNHELIWCDFIVCQSDNLAACIIDFRSCITAFNKDFFSDILRIQEYKFAPYYHLACARSSLDNLKMLGRNTQVEIKNLQVYSFFKAYMGDIKIKTLGEFKKFLTEAQETNRKMQQIFDSWSETQNFNKQQQYLKEFQDFYIKKFYGLVDICSVLNGFEQHCIAHKCRKQQKCKQQIQQFQIINNTSISCKDRLQKCQNVQEIWIQLYLLDVEFTQCALLMVSKMNKFTYQELDKGWEKFLKRLNNNEQKVQKIFDIFQSTFKLEEEQNDQRTQGMLIQEENHQPVKWDVDEYIMDDNTLMTPYQFDNNYVFMYGYDNEENNGNQSQYQHDYSDEIEEETNNKNMKKLHISLTPSHQQYESSSRSYISYQW</sequence>
<evidence type="ECO:0000313" key="2">
    <source>
        <dbReference type="Proteomes" id="UP000009168"/>
    </source>
</evidence>
<dbReference type="RefSeq" id="XP_001015627.2">
    <property type="nucleotide sequence ID" value="XM_001015627.2"/>
</dbReference>